<dbReference type="EMBL" id="JAPDFW010000095">
    <property type="protein sequence ID" value="KAJ5070403.1"/>
    <property type="molecule type" value="Genomic_DNA"/>
</dbReference>
<comment type="caution">
    <text evidence="1">The sequence shown here is derived from an EMBL/GenBank/DDBJ whole genome shotgun (WGS) entry which is preliminary data.</text>
</comment>
<dbReference type="OrthoDB" id="2408718at2759"/>
<evidence type="ECO:0000313" key="2">
    <source>
        <dbReference type="Proteomes" id="UP001149090"/>
    </source>
</evidence>
<organism evidence="1 2">
    <name type="scientific">Anaeramoeba ignava</name>
    <name type="common">Anaerobic marine amoeba</name>
    <dbReference type="NCBI Taxonomy" id="1746090"/>
    <lineage>
        <taxon>Eukaryota</taxon>
        <taxon>Metamonada</taxon>
        <taxon>Anaeramoebidae</taxon>
        <taxon>Anaeramoeba</taxon>
    </lineage>
</organism>
<protein>
    <submittedName>
        <fullName evidence="1">Myotubularin-related protein</fullName>
    </submittedName>
</protein>
<dbReference type="PANTHER" id="PTHR13524">
    <property type="entry name" value="MYOTUBULARIN-RELATED"/>
    <property type="match status" value="1"/>
</dbReference>
<dbReference type="PANTHER" id="PTHR13524:SF2">
    <property type="entry name" value="MYOTUBULARIN-RELATED PROTEIN 14"/>
    <property type="match status" value="1"/>
</dbReference>
<dbReference type="InterPro" id="IPR029021">
    <property type="entry name" value="Prot-tyrosine_phosphatase-like"/>
</dbReference>
<sequence length="494" mass="58522">MNNNIISELDLKNLFLYYFKNSSQLNHKQTLELEKIQHKIEIILSLDDNFEVINNFQHSFCPSYPNSILIWGNENIFDSKKESMDDLNQIIRKSRLGRARNRFPISVISIQNKIIARSSTISSEKELFFKANTKLKNFLNEKEINQIKKEFENQKAKNFEKIKIRRADVSLLNQLKIVYIMDLMVEYEKKKFGFIVSSSEKKIINDFPEYQQFQISCCPYPGIELFRNISENKYSGENIKYNWENSRNNVEVSISPFLQEINLIKEIDFSKFKEWDLLKLTQNYFMLFLLMVSDPHPNRGVNIHCISGYDRTPLFISILRCSLWADGVIHQSMSVDSFLYFCIAYDWMLFSHLFKKRLEKRAEILAFSFQFLSEIQSQSFSFNHFQQIWSQHINNSKIQNSNENDNLDLSSNSQIIDNKTNFQQILQEDLDSTTSFEDDIPIINHSKLSSDSQKLTENIPIQENEKREEKLQNLRERFFQIYNQVIIPLFSSKK</sequence>
<dbReference type="AlphaFoldDB" id="A0A9Q0LF73"/>
<dbReference type="GO" id="GO:0004438">
    <property type="term" value="F:phosphatidylinositol-3-phosphate phosphatase activity"/>
    <property type="evidence" value="ECO:0007669"/>
    <property type="project" value="InterPro"/>
</dbReference>
<dbReference type="InterPro" id="IPR039802">
    <property type="entry name" value="MTMR14"/>
</dbReference>
<evidence type="ECO:0000313" key="1">
    <source>
        <dbReference type="EMBL" id="KAJ5070403.1"/>
    </source>
</evidence>
<accession>A0A9Q0LF73</accession>
<keyword evidence="2" id="KW-1185">Reference proteome</keyword>
<dbReference type="Proteomes" id="UP001149090">
    <property type="component" value="Unassembled WGS sequence"/>
</dbReference>
<proteinExistence type="predicted"/>
<dbReference type="InterPro" id="IPR016130">
    <property type="entry name" value="Tyr_Pase_AS"/>
</dbReference>
<gene>
    <name evidence="1" type="ORF">M0811_10875</name>
</gene>
<name>A0A9Q0LF73_ANAIG</name>
<dbReference type="PROSITE" id="PS00383">
    <property type="entry name" value="TYR_PHOSPHATASE_1"/>
    <property type="match status" value="1"/>
</dbReference>
<reference evidence="1" key="1">
    <citation type="submission" date="2022-10" db="EMBL/GenBank/DDBJ databases">
        <title>Novel sulphate-reducing endosymbionts in the free-living metamonad Anaeramoeba.</title>
        <authorList>
            <person name="Jerlstrom-Hultqvist J."/>
            <person name="Cepicka I."/>
            <person name="Gallot-Lavallee L."/>
            <person name="Salas-Leiva D."/>
            <person name="Curtis B.A."/>
            <person name="Zahonova K."/>
            <person name="Pipaliya S."/>
            <person name="Dacks J."/>
            <person name="Roger A.J."/>
        </authorList>
    </citation>
    <scope>NUCLEOTIDE SEQUENCE</scope>
    <source>
        <strain evidence="1">BMAN</strain>
    </source>
</reference>
<dbReference type="SUPFAM" id="SSF52799">
    <property type="entry name" value="(Phosphotyrosine protein) phosphatases II"/>
    <property type="match status" value="1"/>
</dbReference>